<keyword evidence="4 7" id="KW-0812">Transmembrane</keyword>
<evidence type="ECO:0000313" key="8">
    <source>
        <dbReference type="EMBL" id="PDZ94463.1"/>
    </source>
</evidence>
<keyword evidence="6 7" id="KW-0472">Membrane</keyword>
<dbReference type="RefSeq" id="WP_098006982.1">
    <property type="nucleotide sequence ID" value="NZ_NUJB01000041.1"/>
</dbReference>
<dbReference type="GO" id="GO:0005886">
    <property type="term" value="C:plasma membrane"/>
    <property type="evidence" value="ECO:0007669"/>
    <property type="project" value="UniProtKB-SubCell"/>
</dbReference>
<comment type="caution">
    <text evidence="8">The sequence shown here is derived from an EMBL/GenBank/DDBJ whole genome shotgun (WGS) entry which is preliminary data.</text>
</comment>
<evidence type="ECO:0000256" key="7">
    <source>
        <dbReference type="SAM" id="Phobius"/>
    </source>
</evidence>
<evidence type="ECO:0000256" key="5">
    <source>
        <dbReference type="ARBA" id="ARBA00022989"/>
    </source>
</evidence>
<feature type="transmembrane region" description="Helical" evidence="7">
    <location>
        <begin position="164"/>
        <end position="197"/>
    </location>
</feature>
<dbReference type="PANTHER" id="PTHR30065:SF1">
    <property type="entry name" value="SURFACE PRESENTATION OF ANTIGENS PROTEIN SPAR"/>
    <property type="match status" value="1"/>
</dbReference>
<protein>
    <submittedName>
        <fullName evidence="8">Flagellar biosynthesis protein FliR</fullName>
    </submittedName>
</protein>
<reference evidence="8 9" key="1">
    <citation type="submission" date="2017-09" db="EMBL/GenBank/DDBJ databases">
        <title>Large-scale bioinformatics analysis of Bacillus genomes uncovers conserved roles of natural products in bacterial physiology.</title>
        <authorList>
            <consortium name="Agbiome Team Llc"/>
            <person name="Bleich R.M."/>
            <person name="Grubbs K.J."/>
            <person name="Santa Maria K.C."/>
            <person name="Allen S.E."/>
            <person name="Farag S."/>
            <person name="Shank E.A."/>
            <person name="Bowers A."/>
        </authorList>
    </citation>
    <scope>NUCLEOTIDE SEQUENCE [LARGE SCALE GENOMIC DNA]</scope>
    <source>
        <strain evidence="8 9">AFS092789</strain>
    </source>
</reference>
<name>A0A9X6STF3_BACCE</name>
<keyword evidence="8" id="KW-0969">Cilium</keyword>
<feature type="transmembrane region" description="Helical" evidence="7">
    <location>
        <begin position="6"/>
        <end position="26"/>
    </location>
</feature>
<sequence>MNLGDNLTVIICAFARISAFLFMIPLLSGKMIPRMAKIVLSVGLSLAVVGKVEVSTFQSEFELIGYIIMQVIIGVTLAKIVEMLMVIPTIAGSIMDMEMGFSSVSLYDPTTKQNNTILGVMLNIMFVVSFISLGGIQSLIMTIVRSFELTETLMFLGKKEFLELVTSIFGYMLSSAVQIALPIMGAMFVVNFVMLIIGKTAPQTQILTNMFPIKIGAGILFLAITIPIMGDVFQHLSEKVIEEFIHSFNYMFKK</sequence>
<keyword evidence="5 7" id="KW-1133">Transmembrane helix</keyword>
<dbReference type="EMBL" id="NVMX01000184">
    <property type="protein sequence ID" value="PDZ94463.1"/>
    <property type="molecule type" value="Genomic_DNA"/>
</dbReference>
<evidence type="ECO:0000256" key="1">
    <source>
        <dbReference type="ARBA" id="ARBA00004651"/>
    </source>
</evidence>
<dbReference type="GO" id="GO:0006605">
    <property type="term" value="P:protein targeting"/>
    <property type="evidence" value="ECO:0007669"/>
    <property type="project" value="InterPro"/>
</dbReference>
<comment type="subcellular location">
    <subcellularLocation>
        <location evidence="1">Cell membrane</location>
        <topology evidence="1">Multi-pass membrane protein</topology>
    </subcellularLocation>
</comment>
<dbReference type="Proteomes" id="UP000219922">
    <property type="component" value="Unassembled WGS sequence"/>
</dbReference>
<keyword evidence="8" id="KW-0966">Cell projection</keyword>
<dbReference type="PRINTS" id="PR00953">
    <property type="entry name" value="TYPE3IMRPROT"/>
</dbReference>
<organism evidence="8 9">
    <name type="scientific">Bacillus cereus</name>
    <dbReference type="NCBI Taxonomy" id="1396"/>
    <lineage>
        <taxon>Bacteria</taxon>
        <taxon>Bacillati</taxon>
        <taxon>Bacillota</taxon>
        <taxon>Bacilli</taxon>
        <taxon>Bacillales</taxon>
        <taxon>Bacillaceae</taxon>
        <taxon>Bacillus</taxon>
        <taxon>Bacillus cereus group</taxon>
    </lineage>
</organism>
<dbReference type="AlphaFoldDB" id="A0A9X6STF3"/>
<keyword evidence="3" id="KW-1003">Cell membrane</keyword>
<evidence type="ECO:0000256" key="2">
    <source>
        <dbReference type="ARBA" id="ARBA00009772"/>
    </source>
</evidence>
<keyword evidence="8" id="KW-0282">Flagellum</keyword>
<dbReference type="InterPro" id="IPR002010">
    <property type="entry name" value="T3SS_IM_R"/>
</dbReference>
<feature type="transmembrane region" description="Helical" evidence="7">
    <location>
        <begin position="120"/>
        <end position="144"/>
    </location>
</feature>
<feature type="transmembrane region" description="Helical" evidence="7">
    <location>
        <begin position="63"/>
        <end position="87"/>
    </location>
</feature>
<gene>
    <name evidence="8" type="ORF">CON36_33650</name>
</gene>
<feature type="transmembrane region" description="Helical" evidence="7">
    <location>
        <begin position="209"/>
        <end position="229"/>
    </location>
</feature>
<dbReference type="PANTHER" id="PTHR30065">
    <property type="entry name" value="FLAGELLAR BIOSYNTHETIC PROTEIN FLIR"/>
    <property type="match status" value="1"/>
</dbReference>
<accession>A0A9X6STF3</accession>
<evidence type="ECO:0000256" key="3">
    <source>
        <dbReference type="ARBA" id="ARBA00022475"/>
    </source>
</evidence>
<dbReference type="Pfam" id="PF01311">
    <property type="entry name" value="Bac_export_1"/>
    <property type="match status" value="1"/>
</dbReference>
<evidence type="ECO:0000256" key="4">
    <source>
        <dbReference type="ARBA" id="ARBA00022692"/>
    </source>
</evidence>
<evidence type="ECO:0000313" key="9">
    <source>
        <dbReference type="Proteomes" id="UP000219922"/>
    </source>
</evidence>
<evidence type="ECO:0000256" key="6">
    <source>
        <dbReference type="ARBA" id="ARBA00023136"/>
    </source>
</evidence>
<comment type="similarity">
    <text evidence="2">Belongs to the FliR/MopE/SpaR family.</text>
</comment>
<proteinExistence type="inferred from homology"/>